<dbReference type="SUPFAM" id="SSF53335">
    <property type="entry name" value="S-adenosyl-L-methionine-dependent methyltransferases"/>
    <property type="match status" value="1"/>
</dbReference>
<proteinExistence type="predicted"/>
<dbReference type="AlphaFoldDB" id="A0A2T0TA16"/>
<dbReference type="OrthoDB" id="3366024at2"/>
<dbReference type="GO" id="GO:0032259">
    <property type="term" value="P:methylation"/>
    <property type="evidence" value="ECO:0007669"/>
    <property type="project" value="UniProtKB-KW"/>
</dbReference>
<name>A0A2T0TA16_9PSEU</name>
<organism evidence="1 2">
    <name type="scientific">Umezawaea tangerina</name>
    <dbReference type="NCBI Taxonomy" id="84725"/>
    <lineage>
        <taxon>Bacteria</taxon>
        <taxon>Bacillati</taxon>
        <taxon>Actinomycetota</taxon>
        <taxon>Actinomycetes</taxon>
        <taxon>Pseudonocardiales</taxon>
        <taxon>Pseudonocardiaceae</taxon>
        <taxon>Umezawaea</taxon>
    </lineage>
</organism>
<evidence type="ECO:0000313" key="1">
    <source>
        <dbReference type="EMBL" id="PRY42506.1"/>
    </source>
</evidence>
<accession>A0A2T0TA16</accession>
<dbReference type="GO" id="GO:0008168">
    <property type="term" value="F:methyltransferase activity"/>
    <property type="evidence" value="ECO:0007669"/>
    <property type="project" value="UniProtKB-KW"/>
</dbReference>
<dbReference type="InterPro" id="IPR029063">
    <property type="entry name" value="SAM-dependent_MTases_sf"/>
</dbReference>
<evidence type="ECO:0000313" key="2">
    <source>
        <dbReference type="Proteomes" id="UP000239494"/>
    </source>
</evidence>
<dbReference type="CDD" id="cd02440">
    <property type="entry name" value="AdoMet_MTases"/>
    <property type="match status" value="1"/>
</dbReference>
<keyword evidence="1" id="KW-0489">Methyltransferase</keyword>
<reference evidence="1 2" key="1">
    <citation type="submission" date="2018-03" db="EMBL/GenBank/DDBJ databases">
        <title>Genomic Encyclopedia of Archaeal and Bacterial Type Strains, Phase II (KMG-II): from individual species to whole genera.</title>
        <authorList>
            <person name="Goeker M."/>
        </authorList>
    </citation>
    <scope>NUCLEOTIDE SEQUENCE [LARGE SCALE GENOMIC DNA]</scope>
    <source>
        <strain evidence="1 2">DSM 44720</strain>
    </source>
</reference>
<comment type="caution">
    <text evidence="1">The sequence shown here is derived from an EMBL/GenBank/DDBJ whole genome shotgun (WGS) entry which is preliminary data.</text>
</comment>
<dbReference type="RefSeq" id="WP_106187904.1">
    <property type="nucleotide sequence ID" value="NZ_PVTF01000004.1"/>
</dbReference>
<dbReference type="Proteomes" id="UP000239494">
    <property type="component" value="Unassembled WGS sequence"/>
</dbReference>
<keyword evidence="2" id="KW-1185">Reference proteome</keyword>
<dbReference type="Gene3D" id="3.40.50.150">
    <property type="entry name" value="Vaccinia Virus protein VP39"/>
    <property type="match status" value="1"/>
</dbReference>
<gene>
    <name evidence="1" type="ORF">CLV43_104340</name>
</gene>
<keyword evidence="1" id="KW-0808">Transferase</keyword>
<protein>
    <submittedName>
        <fullName evidence="1">Methyltransferase family protein</fullName>
    </submittedName>
</protein>
<sequence>MRPDAVHRVLDAELIAARERRGGEAPRVLDVGGGTGVWAVPLAVAGCAVTVIEPSPNALATLHRRAREAGVPDRITAIQGDTDALGDLAAEGEADLVLGHGLLEIVDDAAVAALALGAAAAPGGAVSVLVANRFAAVLHRAIAGRLVDARRLLDDAAGQLAGTKDPLLRRFDIAGLEALVLGAGLKVELLQGYGVVSDLVPGSVLESNPGAAEALAELELAAATRSPLRDVAARLHVMARRPA</sequence>
<dbReference type="EMBL" id="PVTF01000004">
    <property type="protein sequence ID" value="PRY42506.1"/>
    <property type="molecule type" value="Genomic_DNA"/>
</dbReference>
<dbReference type="Pfam" id="PF13489">
    <property type="entry name" value="Methyltransf_23"/>
    <property type="match status" value="1"/>
</dbReference>